<evidence type="ECO:0000256" key="4">
    <source>
        <dbReference type="ARBA" id="ARBA00023125"/>
    </source>
</evidence>
<keyword evidence="1 6" id="KW-0597">Phosphoprotein</keyword>
<dbReference type="Pfam" id="PF00486">
    <property type="entry name" value="Trans_reg_C"/>
    <property type="match status" value="1"/>
</dbReference>
<dbReference type="InterPro" id="IPR001789">
    <property type="entry name" value="Sig_transdc_resp-reg_receiver"/>
</dbReference>
<dbReference type="Gene3D" id="1.10.10.10">
    <property type="entry name" value="Winged helix-like DNA-binding domain superfamily/Winged helix DNA-binding domain"/>
    <property type="match status" value="1"/>
</dbReference>
<dbReference type="PANTHER" id="PTHR48111:SF2">
    <property type="entry name" value="RESPONSE REGULATOR SAER"/>
    <property type="match status" value="1"/>
</dbReference>
<evidence type="ECO:0000256" key="7">
    <source>
        <dbReference type="PROSITE-ProRule" id="PRU01091"/>
    </source>
</evidence>
<dbReference type="AlphaFoldDB" id="A0A433RV29"/>
<accession>A0A433RV29</accession>
<dbReference type="GO" id="GO:0000976">
    <property type="term" value="F:transcription cis-regulatory region binding"/>
    <property type="evidence" value="ECO:0007669"/>
    <property type="project" value="TreeGrafter"/>
</dbReference>
<evidence type="ECO:0008006" key="12">
    <source>
        <dbReference type="Google" id="ProtNLM"/>
    </source>
</evidence>
<dbReference type="InterPro" id="IPR039420">
    <property type="entry name" value="WalR-like"/>
</dbReference>
<dbReference type="EMBL" id="JTFC01000027">
    <property type="protein sequence ID" value="RUS57128.1"/>
    <property type="molecule type" value="Genomic_DNA"/>
</dbReference>
<evidence type="ECO:0000259" key="9">
    <source>
        <dbReference type="PROSITE" id="PS51755"/>
    </source>
</evidence>
<dbReference type="Gene3D" id="3.40.50.2300">
    <property type="match status" value="1"/>
</dbReference>
<evidence type="ECO:0000256" key="3">
    <source>
        <dbReference type="ARBA" id="ARBA00023015"/>
    </source>
</evidence>
<evidence type="ECO:0000313" key="11">
    <source>
        <dbReference type="Proteomes" id="UP000288623"/>
    </source>
</evidence>
<protein>
    <recommendedName>
        <fullName evidence="12">Transcriptional regulator</fullName>
    </recommendedName>
</protein>
<dbReference type="InterPro" id="IPR011006">
    <property type="entry name" value="CheY-like_superfamily"/>
</dbReference>
<dbReference type="InterPro" id="IPR036388">
    <property type="entry name" value="WH-like_DNA-bd_sf"/>
</dbReference>
<dbReference type="CDD" id="cd00383">
    <property type="entry name" value="trans_reg_C"/>
    <property type="match status" value="1"/>
</dbReference>
<dbReference type="RefSeq" id="WP_126990359.1">
    <property type="nucleotide sequence ID" value="NZ_JTFC01000027.1"/>
</dbReference>
<dbReference type="Pfam" id="PF00072">
    <property type="entry name" value="Response_reg"/>
    <property type="match status" value="1"/>
</dbReference>
<feature type="modified residue" description="4-aspartylphosphate" evidence="6">
    <location>
        <position position="51"/>
    </location>
</feature>
<dbReference type="InterPro" id="IPR001867">
    <property type="entry name" value="OmpR/PhoB-type_DNA-bd"/>
</dbReference>
<dbReference type="Proteomes" id="UP000288623">
    <property type="component" value="Unassembled WGS sequence"/>
</dbReference>
<dbReference type="PANTHER" id="PTHR48111">
    <property type="entry name" value="REGULATOR OF RPOS"/>
    <property type="match status" value="1"/>
</dbReference>
<comment type="caution">
    <text evidence="10">The sequence shown here is derived from an EMBL/GenBank/DDBJ whole genome shotgun (WGS) entry which is preliminary data.</text>
</comment>
<evidence type="ECO:0000256" key="6">
    <source>
        <dbReference type="PROSITE-ProRule" id="PRU00169"/>
    </source>
</evidence>
<dbReference type="SMART" id="SM00448">
    <property type="entry name" value="REC"/>
    <property type="match status" value="1"/>
</dbReference>
<keyword evidence="5" id="KW-0804">Transcription</keyword>
<keyword evidence="4 7" id="KW-0238">DNA-binding</keyword>
<feature type="DNA-binding region" description="OmpR/PhoB-type" evidence="7">
    <location>
        <begin position="126"/>
        <end position="221"/>
    </location>
</feature>
<dbReference type="GO" id="GO:0032993">
    <property type="term" value="C:protein-DNA complex"/>
    <property type="evidence" value="ECO:0007669"/>
    <property type="project" value="TreeGrafter"/>
</dbReference>
<evidence type="ECO:0000313" key="10">
    <source>
        <dbReference type="EMBL" id="RUS57128.1"/>
    </source>
</evidence>
<dbReference type="OrthoDB" id="1655504at2"/>
<gene>
    <name evidence="10" type="ORF">QI30_07665</name>
</gene>
<feature type="domain" description="Response regulatory" evidence="8">
    <location>
        <begin position="3"/>
        <end position="115"/>
    </location>
</feature>
<evidence type="ECO:0000259" key="8">
    <source>
        <dbReference type="PROSITE" id="PS50110"/>
    </source>
</evidence>
<evidence type="ECO:0000256" key="1">
    <source>
        <dbReference type="ARBA" id="ARBA00022553"/>
    </source>
</evidence>
<dbReference type="GO" id="GO:0005829">
    <property type="term" value="C:cytosol"/>
    <property type="evidence" value="ECO:0007669"/>
    <property type="project" value="TreeGrafter"/>
</dbReference>
<keyword evidence="2" id="KW-0902">Two-component regulatory system</keyword>
<dbReference type="SMART" id="SM00862">
    <property type="entry name" value="Trans_reg_C"/>
    <property type="match status" value="1"/>
</dbReference>
<feature type="domain" description="OmpR/PhoB-type" evidence="9">
    <location>
        <begin position="126"/>
        <end position="221"/>
    </location>
</feature>
<proteinExistence type="predicted"/>
<dbReference type="Gene3D" id="6.10.250.690">
    <property type="match status" value="1"/>
</dbReference>
<dbReference type="GO" id="GO:0000156">
    <property type="term" value="F:phosphorelay response regulator activity"/>
    <property type="evidence" value="ECO:0007669"/>
    <property type="project" value="TreeGrafter"/>
</dbReference>
<sequence>MMRILIIEDERDVSNVLVEILEQAGFETVTAYDGAHALTQLSTTYDLVLLDLTLPFVDGETILAQLRQQSTIPVIIISAKNATTTKVELLRLGADDYITKPFDIEEVVARIESTLRRAYGPAVTRQKRYTYQTISLDEAQQLVTLANRTLALTATEYALLHLFMSQPQKIFTKENLIRSLRDDGYTGDEGTIKTHISNLRHKLQPIDAIETIRYLGYRLRPLS</sequence>
<dbReference type="GO" id="GO:0006355">
    <property type="term" value="P:regulation of DNA-templated transcription"/>
    <property type="evidence" value="ECO:0007669"/>
    <property type="project" value="InterPro"/>
</dbReference>
<keyword evidence="11" id="KW-1185">Reference proteome</keyword>
<keyword evidence="3" id="KW-0805">Transcription regulation</keyword>
<dbReference type="SUPFAM" id="SSF52172">
    <property type="entry name" value="CheY-like"/>
    <property type="match status" value="1"/>
</dbReference>
<organism evidence="10 11">
    <name type="scientific">Candidatus Kurthia intestinigallinarum</name>
    <dbReference type="NCBI Taxonomy" id="1562256"/>
    <lineage>
        <taxon>Bacteria</taxon>
        <taxon>Bacillati</taxon>
        <taxon>Bacillota</taxon>
        <taxon>Bacilli</taxon>
        <taxon>Bacillales</taxon>
        <taxon>Caryophanaceae</taxon>
        <taxon>Kurthia</taxon>
    </lineage>
</organism>
<reference evidence="10 11" key="1">
    <citation type="submission" date="2014-11" db="EMBL/GenBank/DDBJ databases">
        <title>Genome sequence and analysis of novel Kurthia sp.</title>
        <authorList>
            <person name="Lawson J.N."/>
            <person name="Gonzalez J.E."/>
            <person name="Rinauldi L."/>
            <person name="Xuan Z."/>
            <person name="Firman A."/>
            <person name="Shaddox L."/>
            <person name="Trudeau A."/>
            <person name="Shah S."/>
            <person name="Reiman D."/>
        </authorList>
    </citation>
    <scope>NUCLEOTIDE SEQUENCE [LARGE SCALE GENOMIC DNA]</scope>
    <source>
        <strain evidence="10 11">3B1D</strain>
    </source>
</reference>
<evidence type="ECO:0000256" key="5">
    <source>
        <dbReference type="ARBA" id="ARBA00023163"/>
    </source>
</evidence>
<evidence type="ECO:0000256" key="2">
    <source>
        <dbReference type="ARBA" id="ARBA00023012"/>
    </source>
</evidence>
<dbReference type="PROSITE" id="PS51755">
    <property type="entry name" value="OMPR_PHOB"/>
    <property type="match status" value="1"/>
</dbReference>
<name>A0A433RV29_9BACL</name>
<dbReference type="PROSITE" id="PS50110">
    <property type="entry name" value="RESPONSE_REGULATORY"/>
    <property type="match status" value="1"/>
</dbReference>